<dbReference type="PANTHER" id="PTHR24273">
    <property type="entry name" value="FI04643P-RELATED"/>
    <property type="match status" value="1"/>
</dbReference>
<keyword evidence="1" id="KW-0677">Repeat</keyword>
<evidence type="ECO:0000313" key="6">
    <source>
        <dbReference type="Proteomes" id="UP000694845"/>
    </source>
</evidence>
<keyword evidence="3" id="KW-0472">Membrane</keyword>
<feature type="region of interest" description="Disordered" evidence="2">
    <location>
        <begin position="921"/>
        <end position="953"/>
    </location>
</feature>
<dbReference type="InterPro" id="IPR000742">
    <property type="entry name" value="EGF"/>
</dbReference>
<feature type="domain" description="HYR" evidence="5">
    <location>
        <begin position="649"/>
        <end position="737"/>
    </location>
</feature>
<evidence type="ECO:0000256" key="3">
    <source>
        <dbReference type="SAM" id="Phobius"/>
    </source>
</evidence>
<protein>
    <submittedName>
        <fullName evidence="7">Uncharacterized protein LOC110991112 isoform X1</fullName>
    </submittedName>
</protein>
<dbReference type="Proteomes" id="UP000694845">
    <property type="component" value="Unplaced"/>
</dbReference>
<feature type="domain" description="HYR" evidence="5">
    <location>
        <begin position="915"/>
        <end position="1001"/>
    </location>
</feature>
<reference evidence="7" key="1">
    <citation type="submission" date="2025-08" db="UniProtKB">
        <authorList>
            <consortium name="RefSeq"/>
        </authorList>
    </citation>
    <scope>IDENTIFICATION</scope>
</reference>
<evidence type="ECO:0000256" key="1">
    <source>
        <dbReference type="ARBA" id="ARBA00022737"/>
    </source>
</evidence>
<feature type="domain" description="HYR" evidence="5">
    <location>
        <begin position="1092"/>
        <end position="1179"/>
    </location>
</feature>
<feature type="domain" description="HYR" evidence="5">
    <location>
        <begin position="382"/>
        <end position="472"/>
    </location>
</feature>
<feature type="domain" description="HYR" evidence="5">
    <location>
        <begin position="22"/>
        <end position="102"/>
    </location>
</feature>
<feature type="domain" description="HYR" evidence="5">
    <location>
        <begin position="559"/>
        <end position="648"/>
    </location>
</feature>
<dbReference type="PROSITE" id="PS00022">
    <property type="entry name" value="EGF_1"/>
    <property type="match status" value="2"/>
</dbReference>
<evidence type="ECO:0000256" key="2">
    <source>
        <dbReference type="SAM" id="MobiDB-lite"/>
    </source>
</evidence>
<feature type="domain" description="HYR" evidence="5">
    <location>
        <begin position="825"/>
        <end position="914"/>
    </location>
</feature>
<keyword evidence="4" id="KW-0732">Signal</keyword>
<gene>
    <name evidence="7" type="primary">LOC110991112</name>
</gene>
<evidence type="ECO:0000313" key="7">
    <source>
        <dbReference type="RefSeq" id="XP_022111980.1"/>
    </source>
</evidence>
<feature type="domain" description="HYR" evidence="5">
    <location>
        <begin position="473"/>
        <end position="558"/>
    </location>
</feature>
<dbReference type="SMART" id="SM00181">
    <property type="entry name" value="EGF"/>
    <property type="match status" value="9"/>
</dbReference>
<dbReference type="Pfam" id="PF02494">
    <property type="entry name" value="HYR"/>
    <property type="match status" value="12"/>
</dbReference>
<proteinExistence type="predicted"/>
<dbReference type="PROSITE" id="PS50825">
    <property type="entry name" value="HYR"/>
    <property type="match status" value="11"/>
</dbReference>
<keyword evidence="3" id="KW-0812">Transmembrane</keyword>
<feature type="transmembrane region" description="Helical" evidence="3">
    <location>
        <begin position="1659"/>
        <end position="1683"/>
    </location>
</feature>
<feature type="domain" description="HYR" evidence="5">
    <location>
        <begin position="212"/>
        <end position="295"/>
    </location>
</feature>
<dbReference type="InterPro" id="IPR003410">
    <property type="entry name" value="HYR_dom"/>
</dbReference>
<accession>A0A8B8A4Z9</accession>
<feature type="compositionally biased region" description="Basic and acidic residues" evidence="2">
    <location>
        <begin position="1792"/>
        <end position="1802"/>
    </location>
</feature>
<dbReference type="KEGG" id="aplc:110991112"/>
<keyword evidence="3" id="KW-1133">Transmembrane helix</keyword>
<sequence>MDILRGKACMLVACVLAMAFVIEAEPPTFTSCRNYITPAAGELPQAVNFPLPEAQDPGGNLVQVSCSHRPGDKFPLGKTQVTCNATVGSETSTCKFKVGVGDGVNCTRDLNECVCRGETCTCFKGFTGIDCAIEDGTVCTGPSTPSDGCGNTCPAVSCRCERGWEGPSCNFVDDGSSCFSGVGSPPHCEECFIGDSPPCICEKGWQGIRCENDYLPPVFVSCPPDIFMKAGSGEDRAVVTWDDPRAVDNSGAEPNIVCDRTSGSWFSGTSLVTCTASDGTGNSVSDCIFNVTVTDEKAPVMTCPASGSWNVDSGADVATVIWSPLPEATDNIDGKLQVTCTDALGNVVNSGDEFLVGETSVFCLASDKSGNQGRCGFSITVVDNEGPIVTCPSSVTQNVETGKADAAVKWSPLPSAEDAVEGPVPTVVCTDEGGKAAESGNRFPAGNTMVTCSAMDSVGNKGNCSFLIIILDNEAPIMTCPDDIVRNVDAGKAVATVDWPIMPQANDTVDGLLAVTCSDGSGGLVSSGDEFPVDVTMVTCTASDTSHNEGTCSFLITVIDNEDPFIACPENIFQDLDAGSDVGTVHWPTQPSANDTVDGSLAVTCTDDSGIVVKSGDTFSVGATIVTCKAIDGSGNEANCSFTINLKDVEGPVVTCPKDSRQNVEPGRASAAVDWSPSPSAEDVVDGLVPNLTCKAEDGKLVESGGRFPVGKTKITCLAVDSARNEGNCSFVITVVDNESPVFTCLISNITENVSPGLAIGIIHWPSVPFANDTVDGPVAVSCFDSLGKLVSSGDPFAVGVTVVTCKASDSSGNEASCRFTITVIDNEGPVMTCPRNVSQDLDPGSSAGVVVWPTLPLASDTVDGFLTVTCENDSGDPVSSGDEFPVGVTVVTCEATDDSGNKGRCDFAITVKDNEDPVVTCPNSSTQNVEPGKADAAVDWSPSPSAEDNVDGLVPNVTCVDKSGKTIESGGRFPAGDTTITCLAVDSSQNEGNCTFFIKIKDNEAPVMTCPGNMSSNVDSGSAVGTIHWPTVPSANDTVDGPLPVTCKDDTGRLVSSGDEFPVGATTVKCEAADSSGNQDRCSFVVTVTDSEAPEMTCPKDIIQAAGPGETSTSVDWPTLPTANDTVDGLLTVTCSDDLGRLVSSGDAFPIGITVVTCRAADDSDNEANCSFAITVPECGDEETCQNGGTFLESFCNCSCPSPYTGKTCTACEPCQNGGHSQDPDTCACQCPEVYAGLLCSECKECVNGGNQDKDTCVCDCFNSYMGVLCDVCPPDIKCDNAGQFEEAACRCNCPPPWTGPTCSECIPCAHGGTDQDPDTCLCDCPGAYLPPVCAACGGQAECQNGGEFSEVSCNCTCPSPFTGKTCTECEPCQNGGSYQNKFMCVCDCPYFHTDPLCAVCPLGFVCLNGGTRREATCSCECANGWRAKDCSERVPNVPDDEYPVSPIWTVVKKKVSFEIAVIAPIYNGTVCDPRISKFSDACIALVTEFKLSVEIEYKFVAGFSQVVINQEDLRAGSVVVPHEVIYNYEEMTPTTRGISANALYGETVGKAVVRGYIGKLKVATGCEDCMAPQDHTYICDAEPPECAPGLMLTERAEGGEGTCYYVCRSKCKLDTTYCGDGTCRQEQGSKDISCSCPQSSAVMYSGAKCQNQVQLTWLYVGVSVGVVSILVLIVVLSVCLWRSKGLVDRLQEEDEEKVVLGKPMSDELMKELNSYCNNNNGSTGETYFHKPPSGESTRPSLYAQISQEHKRNRAIKNGQAPGAGSGAKVGGLRAHLSPGSPKYEAQIKPNDFDGSRSPRGERRPWYFWGKMSLPKKRDIKMIPMTSETGRF</sequence>
<feature type="chain" id="PRO_5034990386" evidence="4">
    <location>
        <begin position="25"/>
        <end position="1833"/>
    </location>
</feature>
<feature type="domain" description="HYR" evidence="5">
    <location>
        <begin position="296"/>
        <end position="381"/>
    </location>
</feature>
<organism evidence="6 7">
    <name type="scientific">Acanthaster planci</name>
    <name type="common">Crown-of-thorns starfish</name>
    <dbReference type="NCBI Taxonomy" id="133434"/>
    <lineage>
        <taxon>Eukaryota</taxon>
        <taxon>Metazoa</taxon>
        <taxon>Echinodermata</taxon>
        <taxon>Eleutherozoa</taxon>
        <taxon>Asterozoa</taxon>
        <taxon>Asteroidea</taxon>
        <taxon>Valvatacea</taxon>
        <taxon>Valvatida</taxon>
        <taxon>Acanthasteridae</taxon>
        <taxon>Acanthaster</taxon>
    </lineage>
</organism>
<evidence type="ECO:0000259" key="5">
    <source>
        <dbReference type="PROSITE" id="PS50825"/>
    </source>
</evidence>
<feature type="region of interest" description="Disordered" evidence="2">
    <location>
        <begin position="1759"/>
        <end position="1802"/>
    </location>
</feature>
<feature type="domain" description="HYR" evidence="5">
    <location>
        <begin position="1002"/>
        <end position="1091"/>
    </location>
</feature>
<dbReference type="GeneID" id="110991112"/>
<evidence type="ECO:0000256" key="4">
    <source>
        <dbReference type="SAM" id="SignalP"/>
    </source>
</evidence>
<feature type="signal peptide" evidence="4">
    <location>
        <begin position="1"/>
        <end position="24"/>
    </location>
</feature>
<dbReference type="OrthoDB" id="337038at2759"/>
<name>A0A8B8A4Z9_ACAPL</name>
<keyword evidence="6" id="KW-1185">Reference proteome</keyword>
<dbReference type="PANTHER" id="PTHR24273:SF32">
    <property type="entry name" value="HYALIN"/>
    <property type="match status" value="1"/>
</dbReference>
<dbReference type="RefSeq" id="XP_022111980.1">
    <property type="nucleotide sequence ID" value="XM_022256288.1"/>
</dbReference>